<evidence type="ECO:0000259" key="8">
    <source>
        <dbReference type="PROSITE" id="PS50081"/>
    </source>
</evidence>
<evidence type="ECO:0000256" key="4">
    <source>
        <dbReference type="ARBA" id="ARBA00022833"/>
    </source>
</evidence>
<dbReference type="InterPro" id="IPR002219">
    <property type="entry name" value="PKC_DAG/PE"/>
</dbReference>
<evidence type="ECO:0000313" key="11">
    <source>
        <dbReference type="Proteomes" id="UP000030755"/>
    </source>
</evidence>
<evidence type="ECO:0000256" key="7">
    <source>
        <dbReference type="ARBA" id="ARBA00023136"/>
    </source>
</evidence>
<comment type="subcellular location">
    <subcellularLocation>
        <location evidence="1">Membrane</location>
    </subcellularLocation>
</comment>
<feature type="domain" description="Phorbol-ester/DAG-type" evidence="8">
    <location>
        <begin position="257"/>
        <end position="304"/>
    </location>
</feature>
<dbReference type="GO" id="GO:0008289">
    <property type="term" value="F:lipid binding"/>
    <property type="evidence" value="ECO:0007669"/>
    <property type="project" value="UniProtKB-KW"/>
</dbReference>
<name>A0A075AT04_ROZAC</name>
<dbReference type="Gene3D" id="3.30.60.20">
    <property type="match status" value="1"/>
</dbReference>
<dbReference type="PROSITE" id="PS50081">
    <property type="entry name" value="ZF_DAG_PE_2"/>
    <property type="match status" value="1"/>
</dbReference>
<evidence type="ECO:0000259" key="9">
    <source>
        <dbReference type="PROSITE" id="PS51847"/>
    </source>
</evidence>
<dbReference type="Proteomes" id="UP000030755">
    <property type="component" value="Unassembled WGS sequence"/>
</dbReference>
<keyword evidence="5" id="KW-0445">Lipid transport</keyword>
<evidence type="ECO:0000256" key="1">
    <source>
        <dbReference type="ARBA" id="ARBA00004370"/>
    </source>
</evidence>
<accession>A0A075AT04</accession>
<evidence type="ECO:0000256" key="6">
    <source>
        <dbReference type="ARBA" id="ARBA00023121"/>
    </source>
</evidence>
<reference evidence="10 11" key="1">
    <citation type="journal article" date="2013" name="Curr. Biol.">
        <title>Shared signatures of parasitism and phylogenomics unite Cryptomycota and microsporidia.</title>
        <authorList>
            <person name="James T.Y."/>
            <person name="Pelin A."/>
            <person name="Bonen L."/>
            <person name="Ahrendt S."/>
            <person name="Sain D."/>
            <person name="Corradi N."/>
            <person name="Stajich J.E."/>
        </authorList>
    </citation>
    <scope>NUCLEOTIDE SEQUENCE [LARGE SCALE GENOMIC DNA]</scope>
    <source>
        <strain evidence="10 11">CSF55</strain>
    </source>
</reference>
<keyword evidence="2" id="KW-0813">Transport</keyword>
<dbReference type="InterPro" id="IPR046349">
    <property type="entry name" value="C1-like_sf"/>
</dbReference>
<dbReference type="SUPFAM" id="SSF57889">
    <property type="entry name" value="Cysteine-rich domain"/>
    <property type="match status" value="1"/>
</dbReference>
<keyword evidence="3" id="KW-0479">Metal-binding</keyword>
<feature type="domain" description="SMP-LTD" evidence="9">
    <location>
        <begin position="42"/>
        <end position="221"/>
    </location>
</feature>
<dbReference type="AlphaFoldDB" id="A0A075AT04"/>
<dbReference type="EMBL" id="KE561067">
    <property type="protein sequence ID" value="EPZ33305.1"/>
    <property type="molecule type" value="Genomic_DNA"/>
</dbReference>
<dbReference type="PROSITE" id="PS51847">
    <property type="entry name" value="SMP"/>
    <property type="match status" value="1"/>
</dbReference>
<dbReference type="GO" id="GO:0046872">
    <property type="term" value="F:metal ion binding"/>
    <property type="evidence" value="ECO:0007669"/>
    <property type="project" value="UniProtKB-KW"/>
</dbReference>
<evidence type="ECO:0000256" key="2">
    <source>
        <dbReference type="ARBA" id="ARBA00022448"/>
    </source>
</evidence>
<dbReference type="InterPro" id="IPR031468">
    <property type="entry name" value="SMP_LBD"/>
</dbReference>
<evidence type="ECO:0008006" key="12">
    <source>
        <dbReference type="Google" id="ProtNLM"/>
    </source>
</evidence>
<dbReference type="GO" id="GO:0016020">
    <property type="term" value="C:membrane"/>
    <property type="evidence" value="ECO:0007669"/>
    <property type="project" value="UniProtKB-SubCell"/>
</dbReference>
<proteinExistence type="predicted"/>
<evidence type="ECO:0000313" key="10">
    <source>
        <dbReference type="EMBL" id="EPZ33305.1"/>
    </source>
</evidence>
<organism evidence="10 11">
    <name type="scientific">Rozella allomycis (strain CSF55)</name>
    <dbReference type="NCBI Taxonomy" id="988480"/>
    <lineage>
        <taxon>Eukaryota</taxon>
        <taxon>Fungi</taxon>
        <taxon>Fungi incertae sedis</taxon>
        <taxon>Cryptomycota</taxon>
        <taxon>Cryptomycota incertae sedis</taxon>
        <taxon>Rozella</taxon>
    </lineage>
</organism>
<protein>
    <recommendedName>
        <fullName evidence="12">Phorbol-ester/DAG-type domain-containing protein</fullName>
    </recommendedName>
</protein>
<keyword evidence="6" id="KW-0446">Lipid-binding</keyword>
<sequence>MVVFAFFIRPQLFAPLPKKQVPRLELEKDALLKLPILADFCDKEQVHWLNAMLSRIFGELTEMDGFLNFENFLNLRRGLLGYVIKEITLIDFWIGNKMPIIEDIGIISKITRNSNMVFTFRVEYSGNMTVKGCLSSLFGMKIGFSYSIKRISSRCIVQLPNDKPSLGFITFLRPFDYEIDSRFLILNREFHFLNFLVTKLLLPYFINRALGYPNFSPFKFVSQFIENELPEKTGNMHGLYQVNSPLVPNNVDKPFSEHVYKTVTSVMNNCSVCHRRITSKHAFKCKNCGVIVHERCYSLRCPSNKLNEQELSPEMHCNRK</sequence>
<keyword evidence="11" id="KW-1185">Reference proteome</keyword>
<keyword evidence="4" id="KW-0862">Zinc</keyword>
<evidence type="ECO:0000256" key="3">
    <source>
        <dbReference type="ARBA" id="ARBA00022723"/>
    </source>
</evidence>
<dbReference type="HOGENOM" id="CLU_869199_0_0_1"/>
<gene>
    <name evidence="10" type="ORF">O9G_001717</name>
</gene>
<keyword evidence="7" id="KW-0472">Membrane</keyword>
<dbReference type="GO" id="GO:0006869">
    <property type="term" value="P:lipid transport"/>
    <property type="evidence" value="ECO:0007669"/>
    <property type="project" value="UniProtKB-KW"/>
</dbReference>
<evidence type="ECO:0000256" key="5">
    <source>
        <dbReference type="ARBA" id="ARBA00023055"/>
    </source>
</evidence>